<organism evidence="4 5">
    <name type="scientific">Sphingobium yanoikuyae</name>
    <name type="common">Sphingomonas yanoikuyae</name>
    <dbReference type="NCBI Taxonomy" id="13690"/>
    <lineage>
        <taxon>Bacteria</taxon>
        <taxon>Pseudomonadati</taxon>
        <taxon>Pseudomonadota</taxon>
        <taxon>Alphaproteobacteria</taxon>
        <taxon>Sphingomonadales</taxon>
        <taxon>Sphingomonadaceae</taxon>
        <taxon>Sphingobium</taxon>
    </lineage>
</organism>
<evidence type="ECO:0000256" key="2">
    <source>
        <dbReference type="ARBA" id="ARBA00022763"/>
    </source>
</evidence>
<accession>A0A3G2UPL9</accession>
<keyword evidence="2" id="KW-0227">DNA damage</keyword>
<comment type="similarity">
    <text evidence="1">Belongs to the RAD52 family.</text>
</comment>
<dbReference type="GO" id="GO:0006281">
    <property type="term" value="P:DNA repair"/>
    <property type="evidence" value="ECO:0007669"/>
    <property type="project" value="UniProtKB-KW"/>
</dbReference>
<gene>
    <name evidence="4" type="ORF">EBF16_05545</name>
</gene>
<dbReference type="EMBL" id="CP033230">
    <property type="protein sequence ID" value="AYO76454.1"/>
    <property type="molecule type" value="Genomic_DNA"/>
</dbReference>
<dbReference type="AlphaFoldDB" id="A0A3G2UPL9"/>
<evidence type="ECO:0000256" key="1">
    <source>
        <dbReference type="ARBA" id="ARBA00006638"/>
    </source>
</evidence>
<dbReference type="InterPro" id="IPR041247">
    <property type="entry name" value="Rad52_fam"/>
</dbReference>
<evidence type="ECO:0008006" key="6">
    <source>
        <dbReference type="Google" id="ProtNLM"/>
    </source>
</evidence>
<dbReference type="Proteomes" id="UP000280708">
    <property type="component" value="Chromosome"/>
</dbReference>
<dbReference type="Pfam" id="PF04098">
    <property type="entry name" value="Rad52_Rad22"/>
    <property type="match status" value="2"/>
</dbReference>
<evidence type="ECO:0000313" key="5">
    <source>
        <dbReference type="Proteomes" id="UP000280708"/>
    </source>
</evidence>
<keyword evidence="3" id="KW-0234">DNA repair</keyword>
<evidence type="ECO:0000313" key="4">
    <source>
        <dbReference type="EMBL" id="AYO76454.1"/>
    </source>
</evidence>
<sequence>MPVSRRLRPWKHGAPAVVDLAALQAPFAPNEHSWRAQQVSRDGRRAMALCYITSRSVQNRLDDVCGPAGWESSFSETAAGRVIATIAIDMGTRWVSKSDGAGATAMEGEKGGLSGAFKRAAVMWGIGRYLYELPAVWAECESYERNGKHVWKCWTGSGIGELERALRNLFDRMNNQPTAEPVRVAGRRAQELLPPPNNSGIGLAPAFRQPLVVKELIDGLPKAMLDGRAEQFWTKHWRDVPEMWRPFVMAERDRLKHEAGL</sequence>
<evidence type="ECO:0000256" key="3">
    <source>
        <dbReference type="ARBA" id="ARBA00023204"/>
    </source>
</evidence>
<protein>
    <recommendedName>
        <fullName evidence="6">Recombinase</fullName>
    </recommendedName>
</protein>
<proteinExistence type="inferred from homology"/>
<name>A0A3G2UPL9_SPHYA</name>
<reference evidence="4 5" key="1">
    <citation type="submission" date="2018-10" db="EMBL/GenBank/DDBJ databases">
        <title>Characterization and genome analysis of a novel bacterium Sphingobium yanoikuyae SJTF8 capable of degrading PAHs.</title>
        <authorList>
            <person name="Yin C."/>
            <person name="Xiong W."/>
            <person name="Liang R."/>
        </authorList>
    </citation>
    <scope>NUCLEOTIDE SEQUENCE [LARGE SCALE GENOMIC DNA]</scope>
    <source>
        <strain evidence="4 5">SJTF8</strain>
    </source>
</reference>